<feature type="transmembrane region" description="Helical" evidence="1">
    <location>
        <begin position="163"/>
        <end position="185"/>
    </location>
</feature>
<keyword evidence="1" id="KW-0472">Membrane</keyword>
<dbReference type="EMBL" id="CAKP01000131">
    <property type="protein sequence ID" value="CCJ34553.1"/>
    <property type="molecule type" value="Genomic_DNA"/>
</dbReference>
<evidence type="ECO:0000313" key="2">
    <source>
        <dbReference type="EMBL" id="CCJ34553.1"/>
    </source>
</evidence>
<comment type="caution">
    <text evidence="2">The sequence shown here is derived from an EMBL/GenBank/DDBJ whole genome shotgun (WGS) entry which is preliminary data.</text>
</comment>
<dbReference type="Proteomes" id="UP000007652">
    <property type="component" value="Unassembled WGS sequence"/>
</dbReference>
<feature type="transmembrane region" description="Helical" evidence="1">
    <location>
        <begin position="98"/>
        <end position="123"/>
    </location>
</feature>
<dbReference type="eggNOG" id="COG3314">
    <property type="taxonomic scope" value="Bacteria"/>
</dbReference>
<keyword evidence="1" id="KW-0812">Transmembrane</keyword>
<accession>I7LI52</accession>
<feature type="transmembrane region" description="Helical" evidence="1">
    <location>
        <begin position="211"/>
        <end position="236"/>
    </location>
</feature>
<feature type="transmembrane region" description="Helical" evidence="1">
    <location>
        <begin position="53"/>
        <end position="77"/>
    </location>
</feature>
<sequence length="288" mass="32295">MVIFIQLMILFSIILFLMGQNKRAAKIFVISMLITMFLFPKNSIEAAKNGFNLWIYVVTPSLFPFFILNDIVISLEIPDSISKLFKNYFKKLLNTSGYGAYVFIMSIFTGYPTGAKIVAQLISEKKISSYEGQKILNFASTSGPLFVIGAVGIGMFNNIKVGYILFISHILGAIINGLVLNNIFYPKSNVAESCWLNKDKNTNRNFLTKSILNSLTTTGIIGGYIIFFSVLIELIYKLNIFNKIEWFLDLFLNKSLSKSIILALQGAIEITNGCNLISKSNIPFFLKS</sequence>
<keyword evidence="1" id="KW-1133">Transmembrane helix</keyword>
<dbReference type="AlphaFoldDB" id="I7LI52"/>
<name>I7LI52_9CLOT</name>
<keyword evidence="3" id="KW-1185">Reference proteome</keyword>
<proteinExistence type="predicted"/>
<gene>
    <name evidence="2" type="ORF">CAAU_2470</name>
</gene>
<dbReference type="RefSeq" id="WP_008909798.1">
    <property type="nucleotide sequence ID" value="NZ_CAKP01000131.1"/>
</dbReference>
<dbReference type="OrthoDB" id="1645614at2"/>
<dbReference type="STRING" id="857293.CAAU_2470"/>
<protein>
    <submittedName>
        <fullName evidence="2">FIGfam003972: membrane protein</fullName>
    </submittedName>
</protein>
<evidence type="ECO:0000256" key="1">
    <source>
        <dbReference type="SAM" id="Phobius"/>
    </source>
</evidence>
<reference evidence="2 3" key="1">
    <citation type="journal article" date="2011" name="J. Bacteriol.">
        <title>Draft genome sequence of Caloramator australicus strain RC3T, a thermoanaerobe from the Great Artesian Basin of Australia.</title>
        <authorList>
            <person name="Ogg C.D."/>
            <person name="Patel B.K.C."/>
        </authorList>
    </citation>
    <scope>NUCLEOTIDE SEQUENCE [LARGE SCALE GENOMIC DNA]</scope>
    <source>
        <strain evidence="2 3">RC3</strain>
    </source>
</reference>
<feature type="transmembrane region" description="Helical" evidence="1">
    <location>
        <begin position="135"/>
        <end position="156"/>
    </location>
</feature>
<organism evidence="2 3">
    <name type="scientific">Caloramator australicus RC3</name>
    <dbReference type="NCBI Taxonomy" id="857293"/>
    <lineage>
        <taxon>Bacteria</taxon>
        <taxon>Bacillati</taxon>
        <taxon>Bacillota</taxon>
        <taxon>Clostridia</taxon>
        <taxon>Eubacteriales</taxon>
        <taxon>Clostridiaceae</taxon>
        <taxon>Caloramator</taxon>
    </lineage>
</organism>
<evidence type="ECO:0000313" key="3">
    <source>
        <dbReference type="Proteomes" id="UP000007652"/>
    </source>
</evidence>